<dbReference type="AlphaFoldDB" id="A0A410P5F2"/>
<dbReference type="KEGG" id="vai:BU251_06170"/>
<accession>A0A410P5F2</accession>
<reference evidence="1 2" key="1">
    <citation type="submission" date="2017-01" db="EMBL/GenBank/DDBJ databases">
        <title>First insights into the biology of 'candidatus Vampirococcus archaeovorus'.</title>
        <authorList>
            <person name="Kizina J."/>
            <person name="Jordan S."/>
            <person name="Stueber K."/>
            <person name="Reinhardt R."/>
            <person name="Harder J."/>
        </authorList>
    </citation>
    <scope>NUCLEOTIDE SEQUENCE [LARGE SCALE GENOMIC DNA]</scope>
    <source>
        <strain evidence="1 2">LiM</strain>
    </source>
</reference>
<proteinExistence type="predicted"/>
<evidence type="ECO:0000313" key="2">
    <source>
        <dbReference type="Proteomes" id="UP000287243"/>
    </source>
</evidence>
<protein>
    <submittedName>
        <fullName evidence="1">Uncharacterized protein</fullName>
    </submittedName>
</protein>
<gene>
    <name evidence="1" type="ORF">BU251_06170</name>
</gene>
<keyword evidence="2" id="KW-1185">Reference proteome</keyword>
<organism evidence="1 2">
    <name type="scientific">Velamenicoccus archaeovorus</name>
    <dbReference type="NCBI Taxonomy" id="1930593"/>
    <lineage>
        <taxon>Bacteria</taxon>
        <taxon>Pseudomonadati</taxon>
        <taxon>Candidatus Omnitrophota</taxon>
        <taxon>Candidatus Velamenicoccus</taxon>
    </lineage>
</organism>
<evidence type="ECO:0000313" key="1">
    <source>
        <dbReference type="EMBL" id="QAT17342.1"/>
    </source>
</evidence>
<sequence>MQVSLIRLRRIRPSAIWNAEVYPFRVNPEAYLENICLPLDTLWRLAADRYFQNVNARDDINFLNFAYNQAFFPAK</sequence>
<dbReference type="EMBL" id="CP019384">
    <property type="protein sequence ID" value="QAT17342.1"/>
    <property type="molecule type" value="Genomic_DNA"/>
</dbReference>
<dbReference type="Proteomes" id="UP000287243">
    <property type="component" value="Chromosome"/>
</dbReference>
<name>A0A410P5F2_VELA1</name>